<dbReference type="HOGENOM" id="CLU_177175_0_0_1"/>
<sequence>MTSVGQPTFKMMLPKTLETHMLANNKPVEAVAIQETVAEVNRQLDQALEDGSQWAATFTSIEF</sequence>
<dbReference type="AlphaFoldDB" id="C1H6F5"/>
<name>C1H6F5_PARBA</name>
<dbReference type="EMBL" id="KN294009">
    <property type="protein sequence ID" value="EEH35299.2"/>
    <property type="molecule type" value="Genomic_DNA"/>
</dbReference>
<dbReference type="OrthoDB" id="10339416at2759"/>
<dbReference type="OMA" id="ILETHML"/>
<protein>
    <submittedName>
        <fullName evidence="1">Uncharacterized protein</fullName>
    </submittedName>
</protein>
<reference evidence="1 2" key="1">
    <citation type="journal article" date="2011" name="PLoS Genet.">
        <title>Comparative genomic analysis of human fungal pathogens causing paracoccidioidomycosis.</title>
        <authorList>
            <person name="Desjardins C.A."/>
            <person name="Champion M.D."/>
            <person name="Holder J.W."/>
            <person name="Muszewska A."/>
            <person name="Goldberg J."/>
            <person name="Bailao A.M."/>
            <person name="Brigido M.M."/>
            <person name="Ferreira M.E."/>
            <person name="Garcia A.M."/>
            <person name="Grynberg M."/>
            <person name="Gujja S."/>
            <person name="Heiman D.I."/>
            <person name="Henn M.R."/>
            <person name="Kodira C.D."/>
            <person name="Leon-Narvaez H."/>
            <person name="Longo L.V."/>
            <person name="Ma L.J."/>
            <person name="Malavazi I."/>
            <person name="Matsuo A.L."/>
            <person name="Morais F.V."/>
            <person name="Pereira M."/>
            <person name="Rodriguez-Brito S."/>
            <person name="Sakthikumar S."/>
            <person name="Salem-Izacc S.M."/>
            <person name="Sykes S.M."/>
            <person name="Teixeira M.M."/>
            <person name="Vallejo M.C."/>
            <person name="Walter M.E."/>
            <person name="Yandava C."/>
            <person name="Young S."/>
            <person name="Zeng Q."/>
            <person name="Zucker J."/>
            <person name="Felipe M.S."/>
            <person name="Goldman G.H."/>
            <person name="Haas B.J."/>
            <person name="McEwen J.G."/>
            <person name="Nino-Vega G."/>
            <person name="Puccia R."/>
            <person name="San-Blas G."/>
            <person name="Soares C.M."/>
            <person name="Birren B.W."/>
            <person name="Cuomo C.A."/>
        </authorList>
    </citation>
    <scope>NUCLEOTIDE SEQUENCE [LARGE SCALE GENOMIC DNA]</scope>
    <source>
        <strain evidence="2">ATCC MYA-826 / Pb01</strain>
    </source>
</reference>
<gene>
    <name evidence="1" type="ORF">PAAG_06346</name>
</gene>
<proteinExistence type="predicted"/>
<dbReference type="GeneID" id="9094790"/>
<organism evidence="1 2">
    <name type="scientific">Paracoccidioides lutzii (strain ATCC MYA-826 / Pb01)</name>
    <name type="common">Paracoccidioides brasiliensis</name>
    <dbReference type="NCBI Taxonomy" id="502779"/>
    <lineage>
        <taxon>Eukaryota</taxon>
        <taxon>Fungi</taxon>
        <taxon>Dikarya</taxon>
        <taxon>Ascomycota</taxon>
        <taxon>Pezizomycotina</taxon>
        <taxon>Eurotiomycetes</taxon>
        <taxon>Eurotiomycetidae</taxon>
        <taxon>Onygenales</taxon>
        <taxon>Ajellomycetaceae</taxon>
        <taxon>Paracoccidioides</taxon>
    </lineage>
</organism>
<dbReference type="RefSeq" id="XP_002791607.2">
    <property type="nucleotide sequence ID" value="XM_002791561.2"/>
</dbReference>
<dbReference type="eggNOG" id="ENOG502RQZS">
    <property type="taxonomic scope" value="Eukaryota"/>
</dbReference>
<keyword evidence="2" id="KW-1185">Reference proteome</keyword>
<dbReference type="Proteomes" id="UP000002059">
    <property type="component" value="Partially assembled WGS sequence"/>
</dbReference>
<dbReference type="KEGG" id="pbl:PAAG_06346"/>
<evidence type="ECO:0000313" key="1">
    <source>
        <dbReference type="EMBL" id="EEH35299.2"/>
    </source>
</evidence>
<accession>C1H6F5</accession>
<dbReference type="VEuPathDB" id="FungiDB:PAAG_06346"/>
<evidence type="ECO:0000313" key="2">
    <source>
        <dbReference type="Proteomes" id="UP000002059"/>
    </source>
</evidence>